<feature type="active site" description="Proton acceptor" evidence="8">
    <location>
        <position position="66"/>
    </location>
</feature>
<evidence type="ECO:0000256" key="2">
    <source>
        <dbReference type="ARBA" id="ARBA00022694"/>
    </source>
</evidence>
<comment type="similarity">
    <text evidence="8">Belongs to the RNase Z family.</text>
</comment>
<evidence type="ECO:0000256" key="3">
    <source>
        <dbReference type="ARBA" id="ARBA00022722"/>
    </source>
</evidence>
<keyword evidence="7 8" id="KW-0862">Zinc</keyword>
<dbReference type="Pfam" id="PF23023">
    <property type="entry name" value="Anti-Pycsar_Apyc1"/>
    <property type="match status" value="1"/>
</dbReference>
<evidence type="ECO:0000256" key="7">
    <source>
        <dbReference type="ARBA" id="ARBA00022833"/>
    </source>
</evidence>
<accession>A0A2T5IX29</accession>
<dbReference type="InterPro" id="IPR036866">
    <property type="entry name" value="RibonucZ/Hydroxyglut_hydro"/>
</dbReference>
<organism evidence="9 10">
    <name type="scientific">Agitococcus lubricus</name>
    <dbReference type="NCBI Taxonomy" id="1077255"/>
    <lineage>
        <taxon>Bacteria</taxon>
        <taxon>Pseudomonadati</taxon>
        <taxon>Pseudomonadota</taxon>
        <taxon>Gammaproteobacteria</taxon>
        <taxon>Moraxellales</taxon>
        <taxon>Moraxellaceae</taxon>
        <taxon>Agitococcus</taxon>
    </lineage>
</organism>
<dbReference type="Proteomes" id="UP000244223">
    <property type="component" value="Unassembled WGS sequence"/>
</dbReference>
<keyword evidence="2 8" id="KW-0819">tRNA processing</keyword>
<keyword evidence="5 8" id="KW-0255">Endonuclease</keyword>
<keyword evidence="3 8" id="KW-0540">Nuclease</keyword>
<feature type="binding site" evidence="8">
    <location>
        <position position="66"/>
    </location>
    <ligand>
        <name>Zn(2+)</name>
        <dbReference type="ChEBI" id="CHEBI:29105"/>
        <label>2</label>
        <note>catalytic</note>
    </ligand>
</feature>
<name>A0A2T5IX29_9GAMM</name>
<feature type="binding site" evidence="8">
    <location>
        <position position="268"/>
    </location>
    <ligand>
        <name>Zn(2+)</name>
        <dbReference type="ChEBI" id="CHEBI:29105"/>
        <label>2</label>
        <note>catalytic</note>
    </ligand>
</feature>
<gene>
    <name evidence="8" type="primary">rnz</name>
    <name evidence="9" type="ORF">C8N29_1118</name>
</gene>
<dbReference type="RefSeq" id="WP_107866132.1">
    <property type="nucleotide sequence ID" value="NZ_QAON01000011.1"/>
</dbReference>
<evidence type="ECO:0000256" key="5">
    <source>
        <dbReference type="ARBA" id="ARBA00022759"/>
    </source>
</evidence>
<dbReference type="NCBIfam" id="NF000801">
    <property type="entry name" value="PRK00055.1-3"/>
    <property type="match status" value="1"/>
</dbReference>
<dbReference type="SUPFAM" id="SSF56281">
    <property type="entry name" value="Metallo-hydrolase/oxidoreductase"/>
    <property type="match status" value="1"/>
</dbReference>
<proteinExistence type="inferred from homology"/>
<keyword evidence="6 8" id="KW-0378">Hydrolase</keyword>
<dbReference type="EC" id="3.1.26.11" evidence="8"/>
<evidence type="ECO:0000256" key="6">
    <source>
        <dbReference type="ARBA" id="ARBA00022801"/>
    </source>
</evidence>
<feature type="binding site" evidence="8">
    <location>
        <position position="62"/>
    </location>
    <ligand>
        <name>Zn(2+)</name>
        <dbReference type="ChEBI" id="CHEBI:29105"/>
        <label>1</label>
        <note>catalytic</note>
    </ligand>
</feature>
<dbReference type="PANTHER" id="PTHR46018:SF2">
    <property type="entry name" value="ZINC PHOSPHODIESTERASE ELAC PROTEIN 1"/>
    <property type="match status" value="1"/>
</dbReference>
<evidence type="ECO:0000256" key="1">
    <source>
        <dbReference type="ARBA" id="ARBA00011738"/>
    </source>
</evidence>
<dbReference type="HAMAP" id="MF_01818">
    <property type="entry name" value="RNase_Z_BN"/>
    <property type="match status" value="1"/>
</dbReference>
<evidence type="ECO:0000256" key="4">
    <source>
        <dbReference type="ARBA" id="ARBA00022723"/>
    </source>
</evidence>
<comment type="caution">
    <text evidence="9">The sequence shown here is derived from an EMBL/GenBank/DDBJ whole genome shotgun (WGS) entry which is preliminary data.</text>
</comment>
<keyword evidence="4 8" id="KW-0479">Metal-binding</keyword>
<reference evidence="9 10" key="1">
    <citation type="submission" date="2018-04" db="EMBL/GenBank/DDBJ databases">
        <title>Genomic Encyclopedia of Archaeal and Bacterial Type Strains, Phase II (KMG-II): from individual species to whole genera.</title>
        <authorList>
            <person name="Goeker M."/>
        </authorList>
    </citation>
    <scope>NUCLEOTIDE SEQUENCE [LARGE SCALE GENOMIC DNA]</scope>
    <source>
        <strain evidence="9 10">DSM 5822</strain>
    </source>
</reference>
<sequence>MELLFLGTSSGTPTKQRNVSALALQPENSKHWYLVDCGEGTQHQLLYCSLSLKTLKAIFITHVHGDHCYGLLGLLASASMLGRQEPLTLIAPQAIEEWLKVSCQLTELYLPYSVNFLAVDQLTEWHDDQVQIQPTLLAHRVPSYAYTFIENNIEPSLNSDKLLAEQIPQGQLWGQLKKGLDVEWQGKILHSQDYLVSSRPARKIIVGGDNDTPELLTQACHQAQVLIHEATYTEDIAANVGAQVQHSSAAIVAKFAQQQQLPHLILTHFSPRYQHNTKQSPSIADIQQEAGQYYQGKLFLAEDFAKYRLTKAGELLSLSIKKPQSLEAFCT</sequence>
<dbReference type="GO" id="GO:0042781">
    <property type="term" value="F:3'-tRNA processing endoribonuclease activity"/>
    <property type="evidence" value="ECO:0007669"/>
    <property type="project" value="UniProtKB-UniRule"/>
</dbReference>
<dbReference type="AlphaFoldDB" id="A0A2T5IX29"/>
<evidence type="ECO:0000256" key="8">
    <source>
        <dbReference type="HAMAP-Rule" id="MF_01818"/>
    </source>
</evidence>
<feature type="binding site" evidence="8">
    <location>
        <position position="209"/>
    </location>
    <ligand>
        <name>Zn(2+)</name>
        <dbReference type="ChEBI" id="CHEBI:29105"/>
        <label>1</label>
        <note>catalytic</note>
    </ligand>
</feature>
<evidence type="ECO:0000313" key="10">
    <source>
        <dbReference type="Proteomes" id="UP000244223"/>
    </source>
</evidence>
<comment type="catalytic activity">
    <reaction evidence="8">
        <text>Endonucleolytic cleavage of RNA, removing extra 3' nucleotides from tRNA precursor, generating 3' termini of tRNAs. A 3'-hydroxy group is left at the tRNA terminus and a 5'-phosphoryl group is left at the trailer molecule.</text>
        <dbReference type="EC" id="3.1.26.11"/>
    </reaction>
</comment>
<dbReference type="InterPro" id="IPR013471">
    <property type="entry name" value="RNase_Z/BN"/>
</dbReference>
<dbReference type="CDD" id="cd07717">
    <property type="entry name" value="RNaseZ_ZiPD-like_MBL-fold"/>
    <property type="match status" value="1"/>
</dbReference>
<feature type="binding site" evidence="8">
    <location>
        <position position="67"/>
    </location>
    <ligand>
        <name>Zn(2+)</name>
        <dbReference type="ChEBI" id="CHEBI:29105"/>
        <label>2</label>
        <note>catalytic</note>
    </ligand>
</feature>
<dbReference type="Gene3D" id="3.60.15.10">
    <property type="entry name" value="Ribonuclease Z/Hydroxyacylglutathione hydrolase-like"/>
    <property type="match status" value="1"/>
</dbReference>
<comment type="cofactor">
    <cofactor evidence="8">
        <name>Zn(2+)</name>
        <dbReference type="ChEBI" id="CHEBI:29105"/>
    </cofactor>
    <text evidence="8">Binds 2 Zn(2+) ions.</text>
</comment>
<dbReference type="EMBL" id="QAON01000011">
    <property type="protein sequence ID" value="PTQ88487.1"/>
    <property type="molecule type" value="Genomic_DNA"/>
</dbReference>
<protein>
    <recommendedName>
        <fullName evidence="8">Ribonuclease Z</fullName>
        <shortName evidence="8">RNase Z</shortName>
        <ecNumber evidence="8">3.1.26.11</ecNumber>
    </recommendedName>
    <alternativeName>
        <fullName evidence="8">tRNA 3 endonuclease</fullName>
    </alternativeName>
    <alternativeName>
        <fullName evidence="8">tRNase Z</fullName>
    </alternativeName>
</protein>
<evidence type="ECO:0000313" key="9">
    <source>
        <dbReference type="EMBL" id="PTQ88487.1"/>
    </source>
</evidence>
<feature type="binding site" evidence="8">
    <location>
        <position position="209"/>
    </location>
    <ligand>
        <name>Zn(2+)</name>
        <dbReference type="ChEBI" id="CHEBI:29105"/>
        <label>2</label>
        <note>catalytic</note>
    </ligand>
</feature>
<comment type="function">
    <text evidence="8">Zinc phosphodiesterase, which displays some tRNA 3'-processing endonuclease activity. Probably involved in tRNA maturation, by removing a 3'-trailer from precursor tRNA.</text>
</comment>
<dbReference type="PANTHER" id="PTHR46018">
    <property type="entry name" value="ZINC PHOSPHODIESTERASE ELAC PROTEIN 1"/>
    <property type="match status" value="1"/>
</dbReference>
<feature type="binding site" evidence="8">
    <location>
        <position position="139"/>
    </location>
    <ligand>
        <name>Zn(2+)</name>
        <dbReference type="ChEBI" id="CHEBI:29105"/>
        <label>1</label>
        <note>catalytic</note>
    </ligand>
</feature>
<comment type="subunit">
    <text evidence="1 8">Homodimer.</text>
</comment>
<keyword evidence="10" id="KW-1185">Reference proteome</keyword>
<dbReference type="GO" id="GO:0008270">
    <property type="term" value="F:zinc ion binding"/>
    <property type="evidence" value="ECO:0007669"/>
    <property type="project" value="UniProtKB-UniRule"/>
</dbReference>
<feature type="binding site" evidence="8">
    <location>
        <position position="64"/>
    </location>
    <ligand>
        <name>Zn(2+)</name>
        <dbReference type="ChEBI" id="CHEBI:29105"/>
        <label>1</label>
        <note>catalytic</note>
    </ligand>
</feature>
<dbReference type="OrthoDB" id="9800940at2"/>